<dbReference type="Proteomes" id="UP000812966">
    <property type="component" value="Unassembled WGS sequence"/>
</dbReference>
<comment type="caution">
    <text evidence="2">The sequence shown here is derived from an EMBL/GenBank/DDBJ whole genome shotgun (WGS) entry which is preliminary data.</text>
</comment>
<feature type="region of interest" description="Disordered" evidence="1">
    <location>
        <begin position="422"/>
        <end position="504"/>
    </location>
</feature>
<protein>
    <submittedName>
        <fullName evidence="2">Uncharacterized protein</fullName>
    </submittedName>
</protein>
<feature type="region of interest" description="Disordered" evidence="1">
    <location>
        <begin position="383"/>
        <end position="403"/>
    </location>
</feature>
<gene>
    <name evidence="2" type="ORF">FFLO_00449</name>
</gene>
<keyword evidence="3" id="KW-1185">Reference proteome</keyword>
<feature type="compositionally biased region" description="Polar residues" evidence="1">
    <location>
        <begin position="108"/>
        <end position="133"/>
    </location>
</feature>
<sequence>MISPPHLNAAFQAQNPQSNIHSAYLSLPSLYSSTNSQPAAPVRTCLTDTTELILQENEKLRKQVALLEQLAKRESVSPTSSPGSGSGTTRRRISKLPLIRLPPRTETVAGTSDEQNSLAASDSSMMGQQQLRPSPSEMVETYLGFGRPPIKGVASSEELTIDFTSATGPTIRRTQSASFPVTSGPNAPAAMSVDLPSISETVSQIGLAGPHTGPPLDLSIRLPHTPEPPPFDIPRGKSLPTSDHEAAFDPDIKGETVVLQQGLDGMQGVQTAPYPESLPYGTTTRATACQPLEQCQAMEPYPQAPEQAPIQDSSSALEQQETEPLRELFTLTPLDRTSVRLQEPYMRSKQYPLKRVDMGPIHRAAAITQTRIRLPSLVAYSMPHGHAKSTKPSRSPEPYPRYDSYLPLTLPPVQARRREGATTFTAPQTFSQVGSTGKGQAPRGYQRAASRRSMQVVRENDTESEQSVSDHSIEPSVQHESRYLKALSQRRAGRTGQRGPRGTR</sequence>
<organism evidence="2 3">
    <name type="scientific">Filobasidium floriforme</name>
    <dbReference type="NCBI Taxonomy" id="5210"/>
    <lineage>
        <taxon>Eukaryota</taxon>
        <taxon>Fungi</taxon>
        <taxon>Dikarya</taxon>
        <taxon>Basidiomycota</taxon>
        <taxon>Agaricomycotina</taxon>
        <taxon>Tremellomycetes</taxon>
        <taxon>Filobasidiales</taxon>
        <taxon>Filobasidiaceae</taxon>
        <taxon>Filobasidium</taxon>
    </lineage>
</organism>
<evidence type="ECO:0000313" key="3">
    <source>
        <dbReference type="Proteomes" id="UP000812966"/>
    </source>
</evidence>
<evidence type="ECO:0000256" key="1">
    <source>
        <dbReference type="SAM" id="MobiDB-lite"/>
    </source>
</evidence>
<reference evidence="2" key="1">
    <citation type="submission" date="2020-04" db="EMBL/GenBank/DDBJ databases">
        <title>Analysis of mating type loci in Filobasidium floriforme.</title>
        <authorList>
            <person name="Nowrousian M."/>
        </authorList>
    </citation>
    <scope>NUCLEOTIDE SEQUENCE</scope>
    <source>
        <strain evidence="2">CBS 6242</strain>
    </source>
</reference>
<feature type="compositionally biased region" description="Polar residues" evidence="1">
    <location>
        <begin position="422"/>
        <end position="435"/>
    </location>
</feature>
<accession>A0A8K0NTK1</accession>
<proteinExistence type="predicted"/>
<dbReference type="EMBL" id="JABELV010000005">
    <property type="protein sequence ID" value="KAG7575285.1"/>
    <property type="molecule type" value="Genomic_DNA"/>
</dbReference>
<feature type="region of interest" description="Disordered" evidence="1">
    <location>
        <begin position="72"/>
        <end position="133"/>
    </location>
</feature>
<feature type="compositionally biased region" description="Basic and acidic residues" evidence="1">
    <location>
        <begin position="471"/>
        <end position="483"/>
    </location>
</feature>
<evidence type="ECO:0000313" key="2">
    <source>
        <dbReference type="EMBL" id="KAG7575285.1"/>
    </source>
</evidence>
<name>A0A8K0NTK1_9TREE</name>
<feature type="compositionally biased region" description="Low complexity" evidence="1">
    <location>
        <begin position="494"/>
        <end position="504"/>
    </location>
</feature>
<dbReference type="AlphaFoldDB" id="A0A8K0NTK1"/>